<name>A0ACB9VYY2_CHAAC</name>
<dbReference type="EMBL" id="CM043805">
    <property type="protein sequence ID" value="KAI4805750.1"/>
    <property type="molecule type" value="Genomic_DNA"/>
</dbReference>
<keyword evidence="2" id="KW-1185">Reference proteome</keyword>
<accession>A0ACB9VYY2</accession>
<proteinExistence type="predicted"/>
<sequence>MCLCSLASYHRILQLTLYIFKKLSDVKLHHVGY</sequence>
<dbReference type="Proteomes" id="UP001057452">
    <property type="component" value="Chromosome 21"/>
</dbReference>
<comment type="caution">
    <text evidence="1">The sequence shown here is derived from an EMBL/GenBank/DDBJ whole genome shotgun (WGS) entry which is preliminary data.</text>
</comment>
<gene>
    <name evidence="1" type="ORF">KUCAC02_010347</name>
</gene>
<evidence type="ECO:0000313" key="2">
    <source>
        <dbReference type="Proteomes" id="UP001057452"/>
    </source>
</evidence>
<reference evidence="1" key="1">
    <citation type="submission" date="2022-05" db="EMBL/GenBank/DDBJ databases">
        <title>Chromosome-level genome of Chaenocephalus aceratus.</title>
        <authorList>
            <person name="Park H."/>
        </authorList>
    </citation>
    <scope>NUCLEOTIDE SEQUENCE</scope>
    <source>
        <strain evidence="1">KU_202001</strain>
    </source>
</reference>
<evidence type="ECO:0000313" key="1">
    <source>
        <dbReference type="EMBL" id="KAI4805750.1"/>
    </source>
</evidence>
<organism evidence="1 2">
    <name type="scientific">Chaenocephalus aceratus</name>
    <name type="common">Blackfin icefish</name>
    <name type="synonym">Chaenichthys aceratus</name>
    <dbReference type="NCBI Taxonomy" id="36190"/>
    <lineage>
        <taxon>Eukaryota</taxon>
        <taxon>Metazoa</taxon>
        <taxon>Chordata</taxon>
        <taxon>Craniata</taxon>
        <taxon>Vertebrata</taxon>
        <taxon>Euteleostomi</taxon>
        <taxon>Actinopterygii</taxon>
        <taxon>Neopterygii</taxon>
        <taxon>Teleostei</taxon>
        <taxon>Neoteleostei</taxon>
        <taxon>Acanthomorphata</taxon>
        <taxon>Eupercaria</taxon>
        <taxon>Perciformes</taxon>
        <taxon>Notothenioidei</taxon>
        <taxon>Channichthyidae</taxon>
        <taxon>Chaenocephalus</taxon>
    </lineage>
</organism>
<protein>
    <submittedName>
        <fullName evidence="1">Uncharacterized protein</fullName>
    </submittedName>
</protein>